<dbReference type="EMBL" id="JAJFZV010000001">
    <property type="protein sequence ID" value="MCC3296449.1"/>
    <property type="molecule type" value="Genomic_DNA"/>
</dbReference>
<reference evidence="5" key="1">
    <citation type="submission" date="2021-10" db="EMBL/GenBank/DDBJ databases">
        <title>Novel species in genus Arthrobacter.</title>
        <authorList>
            <person name="Liu Y."/>
        </authorList>
    </citation>
    <scope>NUCLEOTIDE SEQUENCE</scope>
    <source>
        <strain evidence="5">Zg-Y453</strain>
    </source>
</reference>
<proteinExistence type="predicted"/>
<dbReference type="InterPro" id="IPR035940">
    <property type="entry name" value="CAP_sf"/>
</dbReference>
<feature type="chain" id="PRO_5040809704" evidence="3">
    <location>
        <begin position="22"/>
        <end position="497"/>
    </location>
</feature>
<feature type="domain" description="SCP" evidence="4">
    <location>
        <begin position="43"/>
        <end position="154"/>
    </location>
</feature>
<feature type="compositionally biased region" description="Low complexity" evidence="1">
    <location>
        <begin position="238"/>
        <end position="256"/>
    </location>
</feature>
<evidence type="ECO:0000256" key="2">
    <source>
        <dbReference type="SAM" id="Phobius"/>
    </source>
</evidence>
<feature type="compositionally biased region" description="Pro residues" evidence="1">
    <location>
        <begin position="327"/>
        <end position="339"/>
    </location>
</feature>
<dbReference type="RefSeq" id="WP_227894176.1">
    <property type="nucleotide sequence ID" value="NZ_CP099466.1"/>
</dbReference>
<dbReference type="CDD" id="cd05379">
    <property type="entry name" value="CAP_bacterial"/>
    <property type="match status" value="1"/>
</dbReference>
<dbReference type="Gene3D" id="3.40.33.10">
    <property type="entry name" value="CAP"/>
    <property type="match status" value="1"/>
</dbReference>
<dbReference type="AlphaFoldDB" id="A0A9X1MCU3"/>
<accession>A0A9X1MCU3</accession>
<evidence type="ECO:0000313" key="6">
    <source>
        <dbReference type="Proteomes" id="UP001139158"/>
    </source>
</evidence>
<gene>
    <name evidence="5" type="ORF">LJ757_01340</name>
</gene>
<evidence type="ECO:0000256" key="1">
    <source>
        <dbReference type="SAM" id="MobiDB-lite"/>
    </source>
</evidence>
<evidence type="ECO:0000256" key="3">
    <source>
        <dbReference type="SAM" id="SignalP"/>
    </source>
</evidence>
<feature type="signal peptide" evidence="3">
    <location>
        <begin position="1"/>
        <end position="21"/>
    </location>
</feature>
<keyword evidence="2" id="KW-0812">Transmembrane</keyword>
<evidence type="ECO:0000313" key="5">
    <source>
        <dbReference type="EMBL" id="MCC3296449.1"/>
    </source>
</evidence>
<comment type="caution">
    <text evidence="5">The sequence shown here is derived from an EMBL/GenBank/DDBJ whole genome shotgun (WGS) entry which is preliminary data.</text>
</comment>
<feature type="compositionally biased region" description="Pro residues" evidence="1">
    <location>
        <begin position="257"/>
        <end position="275"/>
    </location>
</feature>
<keyword evidence="6" id="KW-1185">Reference proteome</keyword>
<dbReference type="Proteomes" id="UP001139158">
    <property type="component" value="Unassembled WGS sequence"/>
</dbReference>
<dbReference type="SUPFAM" id="SSF55797">
    <property type="entry name" value="PR-1-like"/>
    <property type="match status" value="1"/>
</dbReference>
<feature type="compositionally biased region" description="Low complexity" evidence="1">
    <location>
        <begin position="297"/>
        <end position="326"/>
    </location>
</feature>
<dbReference type="InterPro" id="IPR014044">
    <property type="entry name" value="CAP_dom"/>
</dbReference>
<organism evidence="5 6">
    <name type="scientific">Arthrobacter caoxuetaonis</name>
    <dbReference type="NCBI Taxonomy" id="2886935"/>
    <lineage>
        <taxon>Bacteria</taxon>
        <taxon>Bacillati</taxon>
        <taxon>Actinomycetota</taxon>
        <taxon>Actinomycetes</taxon>
        <taxon>Micrococcales</taxon>
        <taxon>Micrococcaceae</taxon>
        <taxon>Arthrobacter</taxon>
    </lineage>
</organism>
<dbReference type="Pfam" id="PF00188">
    <property type="entry name" value="CAP"/>
    <property type="match status" value="1"/>
</dbReference>
<feature type="compositionally biased region" description="Pro residues" evidence="1">
    <location>
        <begin position="166"/>
        <end position="179"/>
    </location>
</feature>
<dbReference type="PANTHER" id="PTHR31157:SF1">
    <property type="entry name" value="SCP DOMAIN-CONTAINING PROTEIN"/>
    <property type="match status" value="1"/>
</dbReference>
<feature type="transmembrane region" description="Helical" evidence="2">
    <location>
        <begin position="468"/>
        <end position="488"/>
    </location>
</feature>
<protein>
    <submittedName>
        <fullName evidence="5">CAP domain-containing protein</fullName>
    </submittedName>
</protein>
<feature type="region of interest" description="Disordered" evidence="1">
    <location>
        <begin position="164"/>
        <end position="345"/>
    </location>
</feature>
<keyword evidence="2" id="KW-1133">Transmembrane helix</keyword>
<feature type="compositionally biased region" description="Pro residues" evidence="1">
    <location>
        <begin position="284"/>
        <end position="296"/>
    </location>
</feature>
<evidence type="ECO:0000259" key="4">
    <source>
        <dbReference type="Pfam" id="PF00188"/>
    </source>
</evidence>
<sequence length="497" mass="50428">MRLRKLAGVFTALALAVGATAVSLPAASATAVDGQAAVRLHTLVNDYRAKHALKPLVWNNGIAAVAQDWTLRSAQTANRDGAGTFTHNPSFASQYPVGARHWSENIAWNMSVDQAFEWWVNSEPHRANMLRAADTDLGIGVVLLTSGPNKGVYLATVNFGQYEQPAPAPAAPEPEPAPTPAQTQPAEQMQTHKPAETPETPAQPATDAPETPAQKPVETPAQTPAQTPEPALTPEPAPAAGTEADPAPAAGTEADPAPAPSPVDDPAPEPAPAPEAVPEVAPTLPAPLPPAEPAPTAPTEAELPAPAPAEPAVTAPVPEAPAEPSASPDPDPAETPSPAPAGARTELQTSDPALLVPGTRGSFAAQATGSQLRLTGLTPGEQYQVFLHSTPIKAGILSVNADGTLPVQIPASLEAGEHRVALYTLEGTLAGWQSFSVQPVVTVLGAPAPAATAAPAALAATGVAPGQALTAAAGAFMVLGGAAALLLLRRRHPTEAG</sequence>
<name>A0A9X1MCU3_9MICC</name>
<dbReference type="PANTHER" id="PTHR31157">
    <property type="entry name" value="SCP DOMAIN-CONTAINING PROTEIN"/>
    <property type="match status" value="1"/>
</dbReference>
<keyword evidence="3" id="KW-0732">Signal</keyword>
<keyword evidence="2" id="KW-0472">Membrane</keyword>
<feature type="compositionally biased region" description="Low complexity" evidence="1">
    <location>
        <begin position="197"/>
        <end position="230"/>
    </location>
</feature>